<dbReference type="RefSeq" id="NP_001319724.1">
    <property type="nucleotide sequence ID" value="NM_001339528.1"/>
</dbReference>
<keyword evidence="1" id="KW-0732">Signal</keyword>
<dbReference type="Proteomes" id="UP000434276">
    <property type="component" value="Unassembled WGS sequence"/>
</dbReference>
<evidence type="ECO:0000256" key="1">
    <source>
        <dbReference type="SAM" id="SignalP"/>
    </source>
</evidence>
<proteinExistence type="predicted"/>
<protein>
    <submittedName>
        <fullName evidence="4">Uncharacterized protein</fullName>
    </submittedName>
</protein>
<dbReference type="Araport" id="AT3G51644"/>
<organism evidence="4 5">
    <name type="scientific">Arabidopsis thaliana</name>
    <name type="common">Mouse-ear cress</name>
    <dbReference type="NCBI Taxonomy" id="3702"/>
    <lineage>
        <taxon>Eukaryota</taxon>
        <taxon>Viridiplantae</taxon>
        <taxon>Streptophyta</taxon>
        <taxon>Embryophyta</taxon>
        <taxon>Tracheophyta</taxon>
        <taxon>Spermatophyta</taxon>
        <taxon>Magnoliopsida</taxon>
        <taxon>eudicotyledons</taxon>
        <taxon>Gunneridae</taxon>
        <taxon>Pentapetalae</taxon>
        <taxon>rosids</taxon>
        <taxon>malvids</taxon>
        <taxon>Brassicales</taxon>
        <taxon>Brassicaceae</taxon>
        <taxon>Camelineae</taxon>
        <taxon>Arabidopsis</taxon>
    </lineage>
</organism>
<dbReference type="EMBL" id="CACSHJ010000089">
    <property type="protein sequence ID" value="CAA0385747.1"/>
    <property type="molecule type" value="Genomic_DNA"/>
</dbReference>
<accession>A0A654FFT7</accession>
<dbReference type="AlphaFoldDB" id="A0A654FFT7"/>
<dbReference type="GeneID" id="28719397"/>
<evidence type="ECO:0000313" key="6">
    <source>
        <dbReference type="Proteomes" id="UP000434276"/>
    </source>
</evidence>
<evidence type="ECO:0000313" key="4">
    <source>
        <dbReference type="EMBL" id="VYS60090.1"/>
    </source>
</evidence>
<dbReference type="ExpressionAtlas" id="A0A654FFT7">
    <property type="expression patterns" value="baseline"/>
</dbReference>
<gene>
    <name evidence="2" type="ordered locus">At3g51644</name>
    <name evidence="4" type="ORF">AN1_LOCUS15526</name>
    <name evidence="3" type="ORF">C24_LOCUS15409</name>
</gene>
<feature type="signal peptide" evidence="1">
    <location>
        <begin position="1"/>
        <end position="19"/>
    </location>
</feature>
<dbReference type="KEGG" id="ath:AT3G51644"/>
<name>A0A654FFT7_ARATH</name>
<dbReference type="EMBL" id="CACRSJ010000106">
    <property type="protein sequence ID" value="VYS60090.1"/>
    <property type="molecule type" value="Genomic_DNA"/>
</dbReference>
<evidence type="ECO:0000313" key="5">
    <source>
        <dbReference type="Proteomes" id="UP000426265"/>
    </source>
</evidence>
<dbReference type="OrthoDB" id="1021211at2759"/>
<feature type="chain" id="PRO_5038244295" evidence="1">
    <location>
        <begin position="20"/>
        <end position="46"/>
    </location>
</feature>
<dbReference type="Proteomes" id="UP000426265">
    <property type="component" value="Unassembled WGS sequence"/>
</dbReference>
<sequence>MHVIFPLCHVVAFISCPSCWLVVKGGCTETYITSSIDSLLCNSDPS</sequence>
<evidence type="ECO:0000313" key="3">
    <source>
        <dbReference type="EMBL" id="CAA0385747.1"/>
    </source>
</evidence>
<reference evidence="4 5" key="1">
    <citation type="submission" date="2019-11" db="EMBL/GenBank/DDBJ databases">
        <authorList>
            <person name="Jiao W.-B."/>
            <person name="Schneeberger K."/>
        </authorList>
    </citation>
    <scope>NUCLEOTIDE SEQUENCE [LARGE SCALE GENOMIC DNA]</scope>
    <source>
        <strain evidence="5">cv. An-1</strain>
        <strain evidence="6">cv. C24</strain>
    </source>
</reference>
<evidence type="ECO:0000313" key="2">
    <source>
        <dbReference type="Araport" id="AT3G51644"/>
    </source>
</evidence>